<dbReference type="Proteomes" id="UP000664399">
    <property type="component" value="Unassembled WGS sequence"/>
</dbReference>
<keyword evidence="2" id="KW-0732">Signal</keyword>
<feature type="chain" id="PRO_5045835304" evidence="2">
    <location>
        <begin position="20"/>
        <end position="348"/>
    </location>
</feature>
<feature type="domain" description="Fe/B12 periplasmic-binding" evidence="3">
    <location>
        <begin position="106"/>
        <end position="242"/>
    </location>
</feature>
<comment type="caution">
    <text evidence="4">The sequence shown here is derived from an EMBL/GenBank/DDBJ whole genome shotgun (WGS) entry which is preliminary data.</text>
</comment>
<evidence type="ECO:0000313" key="5">
    <source>
        <dbReference type="Proteomes" id="UP000664399"/>
    </source>
</evidence>
<evidence type="ECO:0000256" key="2">
    <source>
        <dbReference type="SAM" id="SignalP"/>
    </source>
</evidence>
<dbReference type="EMBL" id="JAFVMG010000015">
    <property type="protein sequence ID" value="MBO1329189.1"/>
    <property type="molecule type" value="Genomic_DNA"/>
</dbReference>
<dbReference type="PANTHER" id="PTHR30535">
    <property type="entry name" value="VITAMIN B12-BINDING PROTEIN"/>
    <property type="match status" value="1"/>
</dbReference>
<keyword evidence="5" id="KW-1185">Reference proteome</keyword>
<sequence>MLAGVFAALLPALPLPAQAAPPRMVTDMAGVAVSIPQDNGPIADLWYAHNEITIMLGGGSRLAVSAESPADSPWLFHFFPALLSIRTGIRPDTASAEDLLARHIALVFVSSRAKAEELRRAGLPALSAEYATQDNLLRSLDMTAQALGTEQAARTAALYRQQMADALTLLHTRLASLPEQDRPRVLHIARLEPLQVDGSNTLVDAWITAAGGRNAATVSGNHRPVSAEQILAWNPDIVIVDAAAGAVPATSPLTALPALQAGRWWRNPRGIFAWDRYGCEDLLQLYWAAARLHPHRFADINIRTTALTFYQTFFHVSLTDEEMTRILSGDPPLSPLADNTREEKENKP</sequence>
<organism evidence="4 5">
    <name type="scientific">Acetobacter suratthaniensis</name>
    <dbReference type="NCBI Taxonomy" id="1502841"/>
    <lineage>
        <taxon>Bacteria</taxon>
        <taxon>Pseudomonadati</taxon>
        <taxon>Pseudomonadota</taxon>
        <taxon>Alphaproteobacteria</taxon>
        <taxon>Acetobacterales</taxon>
        <taxon>Acetobacteraceae</taxon>
        <taxon>Acetobacter</taxon>
    </lineage>
</organism>
<dbReference type="Pfam" id="PF01497">
    <property type="entry name" value="Peripla_BP_2"/>
    <property type="match status" value="1"/>
</dbReference>
<dbReference type="Gene3D" id="1.20.58.2180">
    <property type="match status" value="1"/>
</dbReference>
<dbReference type="InterPro" id="IPR050902">
    <property type="entry name" value="ABC_Transporter_SBP"/>
</dbReference>
<proteinExistence type="predicted"/>
<dbReference type="Gene3D" id="3.40.50.1980">
    <property type="entry name" value="Nitrogenase molybdenum iron protein domain"/>
    <property type="match status" value="2"/>
</dbReference>
<dbReference type="PANTHER" id="PTHR30535:SF34">
    <property type="entry name" value="MOLYBDATE-BINDING PROTEIN MOLA"/>
    <property type="match status" value="1"/>
</dbReference>
<feature type="signal peptide" evidence="2">
    <location>
        <begin position="1"/>
        <end position="19"/>
    </location>
</feature>
<protein>
    <submittedName>
        <fullName evidence="4">ABC transporter substrate-binding protein</fullName>
    </submittedName>
</protein>
<dbReference type="SUPFAM" id="SSF53807">
    <property type="entry name" value="Helical backbone' metal receptor"/>
    <property type="match status" value="1"/>
</dbReference>
<feature type="compositionally biased region" description="Basic and acidic residues" evidence="1">
    <location>
        <begin position="339"/>
        <end position="348"/>
    </location>
</feature>
<reference evidence="4 5" key="1">
    <citation type="submission" date="2021-03" db="EMBL/GenBank/DDBJ databases">
        <title>The complete genome sequence of Acetobacter suratthaniensis TBRC 1719.</title>
        <authorList>
            <person name="Charoenyingcharoen P."/>
            <person name="Yukphan P."/>
        </authorList>
    </citation>
    <scope>NUCLEOTIDE SEQUENCE [LARGE SCALE GENOMIC DNA]</scope>
    <source>
        <strain evidence="4 5">TBRC 1719</strain>
    </source>
</reference>
<evidence type="ECO:0000256" key="1">
    <source>
        <dbReference type="SAM" id="MobiDB-lite"/>
    </source>
</evidence>
<name>A0ABS3LP77_9PROT</name>
<dbReference type="InterPro" id="IPR002491">
    <property type="entry name" value="ABC_transptr_periplasmic_BD"/>
</dbReference>
<accession>A0ABS3LP77</accession>
<feature type="region of interest" description="Disordered" evidence="1">
    <location>
        <begin position="326"/>
        <end position="348"/>
    </location>
</feature>
<gene>
    <name evidence="4" type="ORF">J2D75_11975</name>
</gene>
<evidence type="ECO:0000313" key="4">
    <source>
        <dbReference type="EMBL" id="MBO1329189.1"/>
    </source>
</evidence>
<evidence type="ECO:0000259" key="3">
    <source>
        <dbReference type="Pfam" id="PF01497"/>
    </source>
</evidence>